<dbReference type="STRING" id="45351.A7SKQ9"/>
<feature type="non-terminal residue" evidence="1">
    <location>
        <position position="1"/>
    </location>
</feature>
<evidence type="ECO:0000313" key="2">
    <source>
        <dbReference type="Proteomes" id="UP000001593"/>
    </source>
</evidence>
<reference evidence="1 2" key="1">
    <citation type="journal article" date="2007" name="Science">
        <title>Sea anemone genome reveals ancestral eumetazoan gene repertoire and genomic organization.</title>
        <authorList>
            <person name="Putnam N.H."/>
            <person name="Srivastava M."/>
            <person name="Hellsten U."/>
            <person name="Dirks B."/>
            <person name="Chapman J."/>
            <person name="Salamov A."/>
            <person name="Terry A."/>
            <person name="Shapiro H."/>
            <person name="Lindquist E."/>
            <person name="Kapitonov V.V."/>
            <person name="Jurka J."/>
            <person name="Genikhovich G."/>
            <person name="Grigoriev I.V."/>
            <person name="Lucas S.M."/>
            <person name="Steele R.E."/>
            <person name="Finnerty J.R."/>
            <person name="Technau U."/>
            <person name="Martindale M.Q."/>
            <person name="Rokhsar D.S."/>
        </authorList>
    </citation>
    <scope>NUCLEOTIDE SEQUENCE [LARGE SCALE GENOMIC DNA]</scope>
    <source>
        <strain evidence="2">CH2 X CH6</strain>
    </source>
</reference>
<dbReference type="PANTHER" id="PTHR47510">
    <property type="entry name" value="REVERSE TRANSCRIPTASE DOMAIN-CONTAINING PROTEIN"/>
    <property type="match status" value="1"/>
</dbReference>
<dbReference type="InParanoid" id="A7SKQ9"/>
<dbReference type="OMA" id="HDINKHL"/>
<evidence type="ECO:0000313" key="1">
    <source>
        <dbReference type="EMBL" id="EDO35721.1"/>
    </source>
</evidence>
<sequence>LLKENADLLAPAVTSIINTSFAEGRLPQSWKHADVDPVPKQKPVHDINKHLRPISLTPILSKVAEDFVVENHVKPAVLAKVDPRQFGTVPGSSTTEALISMVHSWHQATDGNGATVRVVLFDF</sequence>
<gene>
    <name evidence="1" type="ORF">NEMVEDRAFT_v1g54187</name>
</gene>
<dbReference type="PANTHER" id="PTHR47510:SF3">
    <property type="entry name" value="ENDO_EXONUCLEASE_PHOSPHATASE DOMAIN-CONTAINING PROTEIN"/>
    <property type="match status" value="1"/>
</dbReference>
<proteinExistence type="predicted"/>
<protein>
    <recommendedName>
        <fullName evidence="3">Reverse transcriptase domain-containing protein</fullName>
    </recommendedName>
</protein>
<dbReference type="HOGENOM" id="CLU_2021044_0_0_1"/>
<dbReference type="Proteomes" id="UP000001593">
    <property type="component" value="Unassembled WGS sequence"/>
</dbReference>
<organism evidence="1 2">
    <name type="scientific">Nematostella vectensis</name>
    <name type="common">Starlet sea anemone</name>
    <dbReference type="NCBI Taxonomy" id="45351"/>
    <lineage>
        <taxon>Eukaryota</taxon>
        <taxon>Metazoa</taxon>
        <taxon>Cnidaria</taxon>
        <taxon>Anthozoa</taxon>
        <taxon>Hexacorallia</taxon>
        <taxon>Actiniaria</taxon>
        <taxon>Edwardsiidae</taxon>
        <taxon>Nematostella</taxon>
    </lineage>
</organism>
<name>A7SKQ9_NEMVE</name>
<evidence type="ECO:0008006" key="3">
    <source>
        <dbReference type="Google" id="ProtNLM"/>
    </source>
</evidence>
<keyword evidence="2" id="KW-1185">Reference proteome</keyword>
<dbReference type="AlphaFoldDB" id="A7SKQ9"/>
<dbReference type="EMBL" id="DS469690">
    <property type="protein sequence ID" value="EDO35721.1"/>
    <property type="molecule type" value="Genomic_DNA"/>
</dbReference>
<accession>A7SKQ9</accession>
<feature type="non-terminal residue" evidence="1">
    <location>
        <position position="123"/>
    </location>
</feature>
<dbReference type="PhylomeDB" id="A7SKQ9"/>